<feature type="binding site" evidence="9">
    <location>
        <position position="256"/>
    </location>
    <ligand>
        <name>shikimate</name>
        <dbReference type="ChEBI" id="CHEBI:36208"/>
    </ligand>
</feature>
<evidence type="ECO:0000256" key="6">
    <source>
        <dbReference type="ARBA" id="ARBA00023141"/>
    </source>
</evidence>
<keyword evidence="13" id="KW-1185">Reference proteome</keyword>
<evidence type="ECO:0000256" key="7">
    <source>
        <dbReference type="ARBA" id="ARBA00049442"/>
    </source>
</evidence>
<dbReference type="GO" id="GO:0004764">
    <property type="term" value="F:shikimate 3-dehydrogenase (NADP+) activity"/>
    <property type="evidence" value="ECO:0007669"/>
    <property type="project" value="UniProtKB-UniRule"/>
</dbReference>
<dbReference type="InterPro" id="IPR013708">
    <property type="entry name" value="Shikimate_DH-bd_N"/>
</dbReference>
<dbReference type="Gene3D" id="3.40.50.10860">
    <property type="entry name" value="Leucine Dehydrogenase, chain A, domain 1"/>
    <property type="match status" value="1"/>
</dbReference>
<feature type="domain" description="Shikimate dehydrogenase substrate binding N-terminal" evidence="11">
    <location>
        <begin position="10"/>
        <end position="97"/>
    </location>
</feature>
<dbReference type="InterPro" id="IPR046346">
    <property type="entry name" value="Aminoacid_DH-like_N_sf"/>
</dbReference>
<gene>
    <name evidence="9" type="primary">aroE</name>
    <name evidence="12" type="ORF">CU103_24460</name>
</gene>
<dbReference type="SUPFAM" id="SSF53223">
    <property type="entry name" value="Aminoacid dehydrogenase-like, N-terminal domain"/>
    <property type="match status" value="1"/>
</dbReference>
<dbReference type="PANTHER" id="PTHR21089:SF1">
    <property type="entry name" value="BIFUNCTIONAL 3-DEHYDROQUINATE DEHYDRATASE_SHIKIMATE DEHYDROGENASE, CHLOROPLASTIC"/>
    <property type="match status" value="1"/>
</dbReference>
<dbReference type="UniPathway" id="UPA00053">
    <property type="reaction ID" value="UER00087"/>
</dbReference>
<dbReference type="GO" id="GO:0009423">
    <property type="term" value="P:chorismate biosynthetic process"/>
    <property type="evidence" value="ECO:0007669"/>
    <property type="project" value="UniProtKB-UniRule"/>
</dbReference>
<dbReference type="SUPFAM" id="SSF51735">
    <property type="entry name" value="NAD(P)-binding Rossmann-fold domains"/>
    <property type="match status" value="1"/>
</dbReference>
<dbReference type="GO" id="GO:0008652">
    <property type="term" value="P:amino acid biosynthetic process"/>
    <property type="evidence" value="ECO:0007669"/>
    <property type="project" value="UniProtKB-KW"/>
</dbReference>
<comment type="function">
    <text evidence="9">Involved in the biosynthesis of the chorismate, which leads to the biosynthesis of aromatic amino acids. Catalyzes the reversible NADPH linked reduction of 3-dehydroshikimate (DHSA) to yield shikimate (SA).</text>
</comment>
<feature type="binding site" evidence="9">
    <location>
        <begin position="134"/>
        <end position="138"/>
    </location>
    <ligand>
        <name>NADP(+)</name>
        <dbReference type="ChEBI" id="CHEBI:58349"/>
    </ligand>
</feature>
<organism evidence="12 13">
    <name type="scientific">Phyllobacterium sophorae</name>
    <dbReference type="NCBI Taxonomy" id="1520277"/>
    <lineage>
        <taxon>Bacteria</taxon>
        <taxon>Pseudomonadati</taxon>
        <taxon>Pseudomonadota</taxon>
        <taxon>Alphaproteobacteria</taxon>
        <taxon>Hyphomicrobiales</taxon>
        <taxon>Phyllobacteriaceae</taxon>
        <taxon>Phyllobacterium</taxon>
    </lineage>
</organism>
<name>A0A2P7B3V1_9HYPH</name>
<dbReference type="InterPro" id="IPR022893">
    <property type="entry name" value="Shikimate_DH_fam"/>
</dbReference>
<dbReference type="GO" id="GO:0005829">
    <property type="term" value="C:cytosol"/>
    <property type="evidence" value="ECO:0007669"/>
    <property type="project" value="TreeGrafter"/>
</dbReference>
<dbReference type="Pfam" id="PF08501">
    <property type="entry name" value="Shikimate_dh_N"/>
    <property type="match status" value="1"/>
</dbReference>
<dbReference type="FunFam" id="3.40.50.720:FF:000086">
    <property type="entry name" value="Quinate/shikimate dehydrogenase"/>
    <property type="match status" value="1"/>
</dbReference>
<feature type="binding site" evidence="9">
    <location>
        <position position="86"/>
    </location>
    <ligand>
        <name>NADP(+)</name>
        <dbReference type="ChEBI" id="CHEBI:58349"/>
    </ligand>
</feature>
<keyword evidence="5 9" id="KW-0560">Oxidoreductase</keyword>
<dbReference type="AlphaFoldDB" id="A0A2P7B3V1"/>
<dbReference type="RefSeq" id="WP_106666630.1">
    <property type="nucleotide sequence ID" value="NZ_PGGM01000014.1"/>
</dbReference>
<dbReference type="EC" id="1.1.1.25" evidence="2 9"/>
<evidence type="ECO:0000256" key="9">
    <source>
        <dbReference type="HAMAP-Rule" id="MF_00222"/>
    </source>
</evidence>
<dbReference type="NCBIfam" id="NF009201">
    <property type="entry name" value="PRK12549.1"/>
    <property type="match status" value="1"/>
</dbReference>
<keyword evidence="6 9" id="KW-0057">Aromatic amino acid biosynthesis</keyword>
<evidence type="ECO:0000256" key="4">
    <source>
        <dbReference type="ARBA" id="ARBA00022857"/>
    </source>
</evidence>
<dbReference type="InterPro" id="IPR036291">
    <property type="entry name" value="NAD(P)-bd_dom_sf"/>
</dbReference>
<comment type="pathway">
    <text evidence="1 9">Metabolic intermediate biosynthesis; chorismate biosynthesis; chorismate from D-erythrose 4-phosphate and phosphoenolpyruvate: step 4/7.</text>
</comment>
<comment type="similarity">
    <text evidence="9">Belongs to the shikimate dehydrogenase family.</text>
</comment>
<feature type="binding site" evidence="9">
    <location>
        <position position="249"/>
    </location>
    <ligand>
        <name>NADP(+)</name>
        <dbReference type="ChEBI" id="CHEBI:58349"/>
    </ligand>
</feature>
<dbReference type="HAMAP" id="MF_00222">
    <property type="entry name" value="Shikimate_DH_AroE"/>
    <property type="match status" value="1"/>
</dbReference>
<dbReference type="GO" id="GO:0009073">
    <property type="term" value="P:aromatic amino acid family biosynthetic process"/>
    <property type="evidence" value="ECO:0007669"/>
    <property type="project" value="UniProtKB-KW"/>
</dbReference>
<comment type="catalytic activity">
    <reaction evidence="7 9">
        <text>shikimate + NADP(+) = 3-dehydroshikimate + NADPH + H(+)</text>
        <dbReference type="Rhea" id="RHEA:17737"/>
        <dbReference type="ChEBI" id="CHEBI:15378"/>
        <dbReference type="ChEBI" id="CHEBI:16630"/>
        <dbReference type="ChEBI" id="CHEBI:36208"/>
        <dbReference type="ChEBI" id="CHEBI:57783"/>
        <dbReference type="ChEBI" id="CHEBI:58349"/>
        <dbReference type="EC" id="1.1.1.25"/>
    </reaction>
</comment>
<dbReference type="PANTHER" id="PTHR21089">
    <property type="entry name" value="SHIKIMATE DEHYDROGENASE"/>
    <property type="match status" value="1"/>
</dbReference>
<dbReference type="OrthoDB" id="9792692at2"/>
<comment type="caution">
    <text evidence="9">Lacks conserved residue(s) required for the propagation of feature annotation.</text>
</comment>
<dbReference type="Proteomes" id="UP000241764">
    <property type="component" value="Unassembled WGS sequence"/>
</dbReference>
<evidence type="ECO:0000256" key="3">
    <source>
        <dbReference type="ARBA" id="ARBA00022605"/>
    </source>
</evidence>
<protein>
    <recommendedName>
        <fullName evidence="2 9">Shikimate dehydrogenase (NADP(+))</fullName>
        <shortName evidence="9">SDH</shortName>
        <ecNumber evidence="2 9">1.1.1.25</ecNumber>
    </recommendedName>
</protein>
<accession>A0A2P7B3V1</accession>
<feature type="binding site" evidence="9">
    <location>
        <position position="226"/>
    </location>
    <ligand>
        <name>NADP(+)</name>
        <dbReference type="ChEBI" id="CHEBI:58349"/>
    </ligand>
</feature>
<dbReference type="Gene3D" id="3.40.50.720">
    <property type="entry name" value="NAD(P)-binding Rossmann-like Domain"/>
    <property type="match status" value="1"/>
</dbReference>
<comment type="subunit">
    <text evidence="9">Homodimer.</text>
</comment>
<feature type="binding site" evidence="9">
    <location>
        <position position="70"/>
    </location>
    <ligand>
        <name>shikimate</name>
        <dbReference type="ChEBI" id="CHEBI:36208"/>
    </ligand>
</feature>
<feature type="binding site" evidence="9">
    <location>
        <position position="228"/>
    </location>
    <ligand>
        <name>shikimate</name>
        <dbReference type="ChEBI" id="CHEBI:36208"/>
    </ligand>
</feature>
<proteinExistence type="inferred from homology"/>
<sequence length="292" mass="31915">MPRPKIQVGLIGADIQMSKSPALHEREAGLHGLDYHYELFDLTRRGVSPDHLEDLLLEVEQRSFAGVNITHPCKQLVIPYLHELSEDAAALGAVNTIVLRDGKRFGHNTDWSGFYENFTRGLPDIAKRHAVLLGAGGAGVAVAHAALKLGIERLAISDRDTHRAEELAAQLNDRFGSARAHAISDVASAMKDADGLIHATPTGMRSHPGLPVEPHALDARHWVADIVYMPLVTPLLKLARERGCRTLDGGGMTVFQAIGALRLFSGIEPDAERMRRHFAEIIASEDARQHNV</sequence>
<evidence type="ECO:0000259" key="10">
    <source>
        <dbReference type="Pfam" id="PF01488"/>
    </source>
</evidence>
<feature type="binding site" evidence="9">
    <location>
        <begin position="18"/>
        <end position="20"/>
    </location>
    <ligand>
        <name>shikimate</name>
        <dbReference type="ChEBI" id="CHEBI:36208"/>
    </ligand>
</feature>
<dbReference type="CDD" id="cd01065">
    <property type="entry name" value="NAD_bind_Shikimate_DH"/>
    <property type="match status" value="1"/>
</dbReference>
<evidence type="ECO:0000256" key="1">
    <source>
        <dbReference type="ARBA" id="ARBA00004871"/>
    </source>
</evidence>
<evidence type="ECO:0000256" key="5">
    <source>
        <dbReference type="ARBA" id="ARBA00023002"/>
    </source>
</evidence>
<evidence type="ECO:0000313" key="12">
    <source>
        <dbReference type="EMBL" id="PSH61109.1"/>
    </source>
</evidence>
<dbReference type="GO" id="GO:0050661">
    <property type="term" value="F:NADP binding"/>
    <property type="evidence" value="ECO:0007669"/>
    <property type="project" value="TreeGrafter"/>
</dbReference>
<dbReference type="GO" id="GO:0019632">
    <property type="term" value="P:shikimate metabolic process"/>
    <property type="evidence" value="ECO:0007669"/>
    <property type="project" value="TreeGrafter"/>
</dbReference>
<evidence type="ECO:0000256" key="2">
    <source>
        <dbReference type="ARBA" id="ARBA00012962"/>
    </source>
</evidence>
<evidence type="ECO:0000259" key="11">
    <source>
        <dbReference type="Pfam" id="PF08501"/>
    </source>
</evidence>
<feature type="domain" description="Quinate/shikimate 5-dehydrogenase/glutamyl-tRNA reductase" evidence="10">
    <location>
        <begin position="122"/>
        <end position="200"/>
    </location>
</feature>
<evidence type="ECO:0000256" key="8">
    <source>
        <dbReference type="ARBA" id="ARBA00060613"/>
    </source>
</evidence>
<keyword evidence="3 9" id="KW-0028">Amino-acid biosynthesis</keyword>
<comment type="caution">
    <text evidence="12">The sequence shown here is derived from an EMBL/GenBank/DDBJ whole genome shotgun (WGS) entry which is preliminary data.</text>
</comment>
<dbReference type="InterPro" id="IPR006151">
    <property type="entry name" value="Shikm_DH/Glu-tRNA_Rdtase"/>
</dbReference>
<reference evidence="13" key="1">
    <citation type="submission" date="2017-11" db="EMBL/GenBank/DDBJ databases">
        <authorList>
            <person name="Kuznetsova I."/>
            <person name="Sazanova A."/>
            <person name="Chirak E."/>
            <person name="Safronova V."/>
            <person name="Willems A."/>
        </authorList>
    </citation>
    <scope>NUCLEOTIDE SEQUENCE [LARGE SCALE GENOMIC DNA]</scope>
    <source>
        <strain evidence="13">CCBAU 03422</strain>
    </source>
</reference>
<feature type="binding site" evidence="9">
    <location>
        <position position="110"/>
    </location>
    <ligand>
        <name>shikimate</name>
        <dbReference type="ChEBI" id="CHEBI:36208"/>
    </ligand>
</feature>
<feature type="binding site" evidence="9">
    <location>
        <position position="95"/>
    </location>
    <ligand>
        <name>shikimate</name>
        <dbReference type="ChEBI" id="CHEBI:36208"/>
    </ligand>
</feature>
<evidence type="ECO:0000313" key="13">
    <source>
        <dbReference type="Proteomes" id="UP000241764"/>
    </source>
</evidence>
<dbReference type="Pfam" id="PF01488">
    <property type="entry name" value="Shikimate_DH"/>
    <property type="match status" value="1"/>
</dbReference>
<feature type="active site" description="Proton acceptor" evidence="9">
    <location>
        <position position="74"/>
    </location>
</feature>
<comment type="pathway">
    <text evidence="8">Aromatic compound metabolism; 3,4-dihydroxybenzoate biosynthesis; 3-dehydroquinate from D-quinate (NAD(+) route).</text>
</comment>
<dbReference type="EMBL" id="PGGM01000014">
    <property type="protein sequence ID" value="PSH61109.1"/>
    <property type="molecule type" value="Genomic_DNA"/>
</dbReference>
<keyword evidence="4 9" id="KW-0521">NADP</keyword>